<protein>
    <submittedName>
        <fullName evidence="1">Uncharacterized protein</fullName>
    </submittedName>
</protein>
<sequence length="132" mass="15000">ARSVHVGTPARRQRCQRWARWERAEKRVHGAPAREPGSSRRALRGEHRRHCSRYLAPISQFCSRSTESPVIVPRPLYRLYGTTAISVAYVRARAPVDLDTLPSLNIEFVGLCVTARRRRDGGTVEWHSGTAR</sequence>
<gene>
    <name evidence="1" type="ORF">C8F04DRAFT_1393446</name>
</gene>
<evidence type="ECO:0000313" key="2">
    <source>
        <dbReference type="Proteomes" id="UP001218188"/>
    </source>
</evidence>
<dbReference type="AlphaFoldDB" id="A0AAD6T4Q2"/>
<comment type="caution">
    <text evidence="1">The sequence shown here is derived from an EMBL/GenBank/DDBJ whole genome shotgun (WGS) entry which is preliminary data.</text>
</comment>
<accession>A0AAD6T4Q2</accession>
<evidence type="ECO:0000313" key="1">
    <source>
        <dbReference type="EMBL" id="KAJ7037773.1"/>
    </source>
</evidence>
<name>A0AAD6T4Q2_9AGAR</name>
<dbReference type="Proteomes" id="UP001218188">
    <property type="component" value="Unassembled WGS sequence"/>
</dbReference>
<keyword evidence="2" id="KW-1185">Reference proteome</keyword>
<proteinExistence type="predicted"/>
<dbReference type="EMBL" id="JARJCM010000035">
    <property type="protein sequence ID" value="KAJ7037773.1"/>
    <property type="molecule type" value="Genomic_DNA"/>
</dbReference>
<reference evidence="1" key="1">
    <citation type="submission" date="2023-03" db="EMBL/GenBank/DDBJ databases">
        <title>Massive genome expansion in bonnet fungi (Mycena s.s.) driven by repeated elements and novel gene families across ecological guilds.</title>
        <authorList>
            <consortium name="Lawrence Berkeley National Laboratory"/>
            <person name="Harder C.B."/>
            <person name="Miyauchi S."/>
            <person name="Viragh M."/>
            <person name="Kuo A."/>
            <person name="Thoen E."/>
            <person name="Andreopoulos B."/>
            <person name="Lu D."/>
            <person name="Skrede I."/>
            <person name="Drula E."/>
            <person name="Henrissat B."/>
            <person name="Morin E."/>
            <person name="Kohler A."/>
            <person name="Barry K."/>
            <person name="LaButti K."/>
            <person name="Morin E."/>
            <person name="Salamov A."/>
            <person name="Lipzen A."/>
            <person name="Mereny Z."/>
            <person name="Hegedus B."/>
            <person name="Baldrian P."/>
            <person name="Stursova M."/>
            <person name="Weitz H."/>
            <person name="Taylor A."/>
            <person name="Grigoriev I.V."/>
            <person name="Nagy L.G."/>
            <person name="Martin F."/>
            <person name="Kauserud H."/>
        </authorList>
    </citation>
    <scope>NUCLEOTIDE SEQUENCE</scope>
    <source>
        <strain evidence="1">CBHHK200</strain>
    </source>
</reference>
<feature type="non-terminal residue" evidence="1">
    <location>
        <position position="1"/>
    </location>
</feature>
<organism evidence="1 2">
    <name type="scientific">Mycena alexandri</name>
    <dbReference type="NCBI Taxonomy" id="1745969"/>
    <lineage>
        <taxon>Eukaryota</taxon>
        <taxon>Fungi</taxon>
        <taxon>Dikarya</taxon>
        <taxon>Basidiomycota</taxon>
        <taxon>Agaricomycotina</taxon>
        <taxon>Agaricomycetes</taxon>
        <taxon>Agaricomycetidae</taxon>
        <taxon>Agaricales</taxon>
        <taxon>Marasmiineae</taxon>
        <taxon>Mycenaceae</taxon>
        <taxon>Mycena</taxon>
    </lineage>
</organism>